<reference evidence="3" key="1">
    <citation type="submission" date="2019-12" db="EMBL/GenBank/DDBJ databases">
        <title>Comparative genomics gives insights into the taxonomy of the Azoarcus-Aromatoleum group and reveals separate origins of nif in the plant-associated Azoarcus and non-plant-associated Aromatoleum sub-groups.</title>
        <authorList>
            <person name="Lafos M."/>
            <person name="Maluk M."/>
            <person name="Batista M."/>
            <person name="Junghare M."/>
            <person name="Carmona M."/>
            <person name="Faoro H."/>
            <person name="Cruz L.M."/>
            <person name="Battistoni F."/>
            <person name="De Souza E."/>
            <person name="Pedrosa F."/>
            <person name="Chen W.-M."/>
            <person name="Poole P.S."/>
            <person name="Dixon R.A."/>
            <person name="James E.K."/>
        </authorList>
    </citation>
    <scope>NUCLEOTIDE SEQUENCE</scope>
    <source>
        <strain evidence="3">NSC3</strain>
    </source>
</reference>
<dbReference type="Pfam" id="PF14400">
    <property type="entry name" value="Transglut_i_TM"/>
    <property type="match status" value="1"/>
</dbReference>
<feature type="non-terminal residue" evidence="3">
    <location>
        <position position="68"/>
    </location>
</feature>
<keyword evidence="4" id="KW-1185">Reference proteome</keyword>
<sequence>MSRKPFYIVVALLMFIGIGLSVHRHIQYEVPFTPGEQRAVWEVEAQVRLEAGGGPVIVELAVPISQQG</sequence>
<gene>
    <name evidence="3" type="ORF">GPA21_20360</name>
</gene>
<dbReference type="Proteomes" id="UP000599523">
    <property type="component" value="Unassembled WGS sequence"/>
</dbReference>
<comment type="caution">
    <text evidence="3">The sequence shown here is derived from an EMBL/GenBank/DDBJ whole genome shotgun (WGS) entry which is preliminary data.</text>
</comment>
<keyword evidence="1" id="KW-0472">Membrane</keyword>
<evidence type="ECO:0000313" key="4">
    <source>
        <dbReference type="Proteomes" id="UP000599523"/>
    </source>
</evidence>
<protein>
    <submittedName>
        <fullName evidence="3">Gonadoliberin III</fullName>
    </submittedName>
</protein>
<evidence type="ECO:0000256" key="1">
    <source>
        <dbReference type="SAM" id="Phobius"/>
    </source>
</evidence>
<dbReference type="RefSeq" id="WP_168989871.1">
    <property type="nucleotide sequence ID" value="NZ_CAWPHM010000213.1"/>
</dbReference>
<feature type="transmembrane region" description="Helical" evidence="1">
    <location>
        <begin position="6"/>
        <end position="22"/>
    </location>
</feature>
<accession>A0A972FA94</accession>
<dbReference type="EMBL" id="WTVM01000292">
    <property type="protein sequence ID" value="NMG05291.1"/>
    <property type="molecule type" value="Genomic_DNA"/>
</dbReference>
<evidence type="ECO:0000313" key="3">
    <source>
        <dbReference type="EMBL" id="NMG05291.1"/>
    </source>
</evidence>
<organism evidence="3 4">
    <name type="scientific">Azoarcus taiwanensis</name>
    <dbReference type="NCBI Taxonomy" id="666964"/>
    <lineage>
        <taxon>Bacteria</taxon>
        <taxon>Pseudomonadati</taxon>
        <taxon>Pseudomonadota</taxon>
        <taxon>Betaproteobacteria</taxon>
        <taxon>Rhodocyclales</taxon>
        <taxon>Zoogloeaceae</taxon>
        <taxon>Azoarcus</taxon>
    </lineage>
</organism>
<proteinExistence type="predicted"/>
<dbReference type="InterPro" id="IPR025838">
    <property type="entry name" value="Transglut_i_TM"/>
</dbReference>
<dbReference type="AlphaFoldDB" id="A0A972FA94"/>
<keyword evidence="1" id="KW-1133">Transmembrane helix</keyword>
<evidence type="ECO:0000259" key="2">
    <source>
        <dbReference type="Pfam" id="PF14400"/>
    </source>
</evidence>
<keyword evidence="1" id="KW-0812">Transmembrane</keyword>
<name>A0A972FA94_9RHOO</name>
<feature type="domain" description="Inactive transglutaminase fused to 7 transmembrane helices" evidence="2">
    <location>
        <begin position="23"/>
        <end position="68"/>
    </location>
</feature>